<dbReference type="Gene3D" id="2.60.120.260">
    <property type="entry name" value="Galactose-binding domain-like"/>
    <property type="match status" value="1"/>
</dbReference>
<sequence>EKTSPGDSISQYSRLSARYLRKEINLKKQIKSAKVYLMGLGMYELYINGTKIGNQVLAPVPTDYTKNIKYNVFDVTSQLKEGKNMLGTILGNGRFFTMRQDYKPYKIKTFGYPKMALQLFVEYTDGTKDIIRTD</sequence>
<name>A0A4Y7U4J7_9FLAO</name>
<dbReference type="EMBL" id="QWDN01000497">
    <property type="protein sequence ID" value="TEB41164.1"/>
    <property type="molecule type" value="Genomic_DNA"/>
</dbReference>
<accession>A0A4Y7U4J7</accession>
<comment type="caution">
    <text evidence="2">The sequence shown here is derived from an EMBL/GenBank/DDBJ whole genome shotgun (WGS) entry which is preliminary data.</text>
</comment>
<feature type="domain" description="Bacterial alpha-L-rhamnosidase N-terminal" evidence="1">
    <location>
        <begin position="28"/>
        <end position="134"/>
    </location>
</feature>
<feature type="non-terminal residue" evidence="2">
    <location>
        <position position="1"/>
    </location>
</feature>
<evidence type="ECO:0000313" key="2">
    <source>
        <dbReference type="EMBL" id="TEB41164.1"/>
    </source>
</evidence>
<dbReference type="InterPro" id="IPR016007">
    <property type="entry name" value="Alpha_rhamnosid"/>
</dbReference>
<dbReference type="PANTHER" id="PTHR33307">
    <property type="entry name" value="ALPHA-RHAMNOSIDASE (EUROFUNG)"/>
    <property type="match status" value="1"/>
</dbReference>
<feature type="non-terminal residue" evidence="2">
    <location>
        <position position="134"/>
    </location>
</feature>
<dbReference type="InterPro" id="IPR013737">
    <property type="entry name" value="Bac_rhamnosid_N"/>
</dbReference>
<dbReference type="Proteomes" id="UP000298340">
    <property type="component" value="Unassembled WGS sequence"/>
</dbReference>
<gene>
    <name evidence="2" type="ORF">D0809_26915</name>
</gene>
<dbReference type="PANTHER" id="PTHR33307:SF6">
    <property type="entry name" value="ALPHA-RHAMNOSIDASE (EUROFUNG)-RELATED"/>
    <property type="match status" value="1"/>
</dbReference>
<dbReference type="RefSeq" id="WP_194100351.1">
    <property type="nucleotide sequence ID" value="NZ_QWDN01000497.1"/>
</dbReference>
<proteinExistence type="predicted"/>
<evidence type="ECO:0000259" key="1">
    <source>
        <dbReference type="Pfam" id="PF08531"/>
    </source>
</evidence>
<reference evidence="2 3" key="1">
    <citation type="journal article" date="2018" name="Syst. Appl. Microbiol.">
        <title>Flavobacterium circumlabens sp. nov. and Flavobacterium cupreum sp. nov., two psychrotrophic species isolated from Antarctic environmental samples.</title>
        <authorList>
            <person name="Kralova S."/>
            <person name="Busse H.J."/>
            <person name="Svec P."/>
            <person name="Maslanova I."/>
            <person name="Stankova E."/>
            <person name="Bartak M."/>
            <person name="Sedlacek I."/>
        </authorList>
    </citation>
    <scope>NUCLEOTIDE SEQUENCE [LARGE SCALE GENOMIC DNA]</scope>
    <source>
        <strain evidence="2 3">CCM 8828</strain>
    </source>
</reference>
<organism evidence="2 3">
    <name type="scientific">Flavobacterium circumlabens</name>
    <dbReference type="NCBI Taxonomy" id="2133765"/>
    <lineage>
        <taxon>Bacteria</taxon>
        <taxon>Pseudomonadati</taxon>
        <taxon>Bacteroidota</taxon>
        <taxon>Flavobacteriia</taxon>
        <taxon>Flavobacteriales</taxon>
        <taxon>Flavobacteriaceae</taxon>
        <taxon>Flavobacterium</taxon>
    </lineage>
</organism>
<evidence type="ECO:0000313" key="3">
    <source>
        <dbReference type="Proteomes" id="UP000298340"/>
    </source>
</evidence>
<dbReference type="Pfam" id="PF08531">
    <property type="entry name" value="Bac_rhamnosid_N"/>
    <property type="match status" value="1"/>
</dbReference>
<dbReference type="AlphaFoldDB" id="A0A4Y7U4J7"/>
<protein>
    <submittedName>
        <fullName evidence="2">Alpha-rhamnosidase</fullName>
    </submittedName>
</protein>